<sequence length="606" mass="70695">MQETSAHQRYDFGKLIQNFANRIEKSKNLKWFSEEKGTPSEDTDFVKSYFNEILVEFHIQKDSNKCFEDWNYFLENLKSDWAIRMLDSYGKPESGILNGNLKWLGEYEECINIFVPHKPNTNKGGFRGKYCILEIPVKLKNQTLSFDIGLCLPDSCHSSEFTFNSSKNLNDYIKSGEYIDSILNVTKLTCQNTSQEFTKGAFAMMKIRCLIMVFTILLMIGGLTTFYTYFIKNYEIRKFHFGSNDYKKLVVEHWNYGTLKTENALSDIDSSYFEKCKLFFNCFCPFTNGAKLMDTSNREGHLLCLHGIRCLSMIWIILCHDYVFSFNAIRNPVETFNFMDNWYYQILLNGFFSVDSFFLLSGFLVAHLFFEKSVGNEKISWTSFYIHRYIRLTPVYMIVMGFYTTLYAHLSSGPLWIYADTDPNCQASWWYNLLYINNFQTMTALCMGWSWYLANDMQFFVISPFLLIPLWRWPKIGYLLIGVFFYIIFGSNFFITYKYNLSAGLGTIVEQTNTFGCCLAWVILVCVNGQGGIVNSILSWKFWIPFSRLTFCAYLIHPIIETAYFSSLRHMFQFSDISMIIMSCGFLTFSFAAAFVVSLLFESPVF</sequence>
<dbReference type="Pfam" id="PF01757">
    <property type="entry name" value="Acyl_transf_3"/>
    <property type="match status" value="1"/>
</dbReference>
<comment type="caution">
    <text evidence="3">The sequence shown here is derived from an EMBL/GenBank/DDBJ whole genome shotgun (WGS) entry which is preliminary data.</text>
</comment>
<feature type="domain" description="Nose resistant-to-fluoxetine protein N-terminal" evidence="2">
    <location>
        <begin position="63"/>
        <end position="186"/>
    </location>
</feature>
<dbReference type="GO" id="GO:0016747">
    <property type="term" value="F:acyltransferase activity, transferring groups other than amino-acyl groups"/>
    <property type="evidence" value="ECO:0007669"/>
    <property type="project" value="InterPro"/>
</dbReference>
<evidence type="ECO:0000313" key="4">
    <source>
        <dbReference type="Proteomes" id="UP000886998"/>
    </source>
</evidence>
<feature type="transmembrane region" description="Helical" evidence="1">
    <location>
        <begin position="389"/>
        <end position="410"/>
    </location>
</feature>
<name>A0A8X7CT49_9ARAC</name>
<dbReference type="PANTHER" id="PTHR11161:SF55">
    <property type="entry name" value="NOSE RESISTANT-TO-FLUOXETINE PROTEIN N-TERMINAL DOMAIN-CONTAINING PROTEIN"/>
    <property type="match status" value="1"/>
</dbReference>
<evidence type="ECO:0000313" key="3">
    <source>
        <dbReference type="EMBL" id="GFY77750.1"/>
    </source>
</evidence>
<feature type="transmembrane region" description="Helical" evidence="1">
    <location>
        <begin position="343"/>
        <end position="369"/>
    </location>
</feature>
<protein>
    <submittedName>
        <fullName evidence="3">Nose resistant to fluoxetine protein 6</fullName>
    </submittedName>
</protein>
<dbReference type="InterPro" id="IPR052728">
    <property type="entry name" value="O2_lipid_transport_reg"/>
</dbReference>
<accession>A0A8X7CT49</accession>
<keyword evidence="4" id="KW-1185">Reference proteome</keyword>
<feature type="transmembrane region" description="Helical" evidence="1">
    <location>
        <begin position="577"/>
        <end position="601"/>
    </location>
</feature>
<organism evidence="3 4">
    <name type="scientific">Trichonephila inaurata madagascariensis</name>
    <dbReference type="NCBI Taxonomy" id="2747483"/>
    <lineage>
        <taxon>Eukaryota</taxon>
        <taxon>Metazoa</taxon>
        <taxon>Ecdysozoa</taxon>
        <taxon>Arthropoda</taxon>
        <taxon>Chelicerata</taxon>
        <taxon>Arachnida</taxon>
        <taxon>Araneae</taxon>
        <taxon>Araneomorphae</taxon>
        <taxon>Entelegynae</taxon>
        <taxon>Araneoidea</taxon>
        <taxon>Nephilidae</taxon>
        <taxon>Trichonephila</taxon>
        <taxon>Trichonephila inaurata</taxon>
    </lineage>
</organism>
<feature type="transmembrane region" description="Helical" evidence="1">
    <location>
        <begin position="542"/>
        <end position="565"/>
    </location>
</feature>
<dbReference type="PANTHER" id="PTHR11161">
    <property type="entry name" value="O-ACYLTRANSFERASE"/>
    <property type="match status" value="1"/>
</dbReference>
<evidence type="ECO:0000256" key="1">
    <source>
        <dbReference type="SAM" id="Phobius"/>
    </source>
</evidence>
<feature type="transmembrane region" description="Helical" evidence="1">
    <location>
        <begin position="478"/>
        <end position="497"/>
    </location>
</feature>
<dbReference type="SMART" id="SM00703">
    <property type="entry name" value="NRF"/>
    <property type="match status" value="1"/>
</dbReference>
<evidence type="ECO:0000259" key="2">
    <source>
        <dbReference type="SMART" id="SM00703"/>
    </source>
</evidence>
<feature type="transmembrane region" description="Helical" evidence="1">
    <location>
        <begin position="302"/>
        <end position="323"/>
    </location>
</feature>
<dbReference type="InterPro" id="IPR002656">
    <property type="entry name" value="Acyl_transf_3_dom"/>
</dbReference>
<feature type="transmembrane region" description="Helical" evidence="1">
    <location>
        <begin position="210"/>
        <end position="230"/>
    </location>
</feature>
<dbReference type="Proteomes" id="UP000886998">
    <property type="component" value="Unassembled WGS sequence"/>
</dbReference>
<gene>
    <name evidence="3" type="primary">nrf-6</name>
    <name evidence="3" type="ORF">TNIN_295311</name>
</gene>
<keyword evidence="1" id="KW-1133">Transmembrane helix</keyword>
<reference evidence="3" key="1">
    <citation type="submission" date="2020-08" db="EMBL/GenBank/DDBJ databases">
        <title>Multicomponent nature underlies the extraordinary mechanical properties of spider dragline silk.</title>
        <authorList>
            <person name="Kono N."/>
            <person name="Nakamura H."/>
            <person name="Mori M."/>
            <person name="Yoshida Y."/>
            <person name="Ohtoshi R."/>
            <person name="Malay A.D."/>
            <person name="Moran D.A.P."/>
            <person name="Tomita M."/>
            <person name="Numata K."/>
            <person name="Arakawa K."/>
        </authorList>
    </citation>
    <scope>NUCLEOTIDE SEQUENCE</scope>
</reference>
<proteinExistence type="predicted"/>
<keyword evidence="1" id="KW-0812">Transmembrane</keyword>
<dbReference type="AlphaFoldDB" id="A0A8X7CT49"/>
<dbReference type="EMBL" id="BMAV01022633">
    <property type="protein sequence ID" value="GFY77750.1"/>
    <property type="molecule type" value="Genomic_DNA"/>
</dbReference>
<keyword evidence="1" id="KW-0472">Membrane</keyword>
<dbReference type="OrthoDB" id="118951at2759"/>
<dbReference type="Pfam" id="PF20146">
    <property type="entry name" value="NRF"/>
    <property type="match status" value="1"/>
</dbReference>
<dbReference type="InterPro" id="IPR006621">
    <property type="entry name" value="Nose-resist-to-fluoxetine_N"/>
</dbReference>